<dbReference type="GO" id="GO:0033743">
    <property type="term" value="F:peptide-methionine (R)-S-oxide reductase activity"/>
    <property type="evidence" value="ECO:0007669"/>
    <property type="project" value="UniProtKB-UniRule"/>
</dbReference>
<keyword evidence="9" id="KW-1185">Reference proteome</keyword>
<evidence type="ECO:0000259" key="7">
    <source>
        <dbReference type="PROSITE" id="PS51790"/>
    </source>
</evidence>
<comment type="caution">
    <text evidence="8">The sequence shown here is derived from an EMBL/GenBank/DDBJ whole genome shotgun (WGS) entry which is preliminary data.</text>
</comment>
<dbReference type="EC" id="1.8.4.12" evidence="6"/>
<feature type="domain" description="MsrB" evidence="7">
    <location>
        <begin position="54"/>
        <end position="176"/>
    </location>
</feature>
<name>A0A5D3WN02_9BACT</name>
<dbReference type="InterPro" id="IPR002579">
    <property type="entry name" value="Met_Sox_Rdtase_MsrB_dom"/>
</dbReference>
<feature type="binding site" evidence="6">
    <location>
        <position position="142"/>
    </location>
    <ligand>
        <name>Zn(2+)</name>
        <dbReference type="ChEBI" id="CHEBI:29105"/>
    </ligand>
</feature>
<dbReference type="InterPro" id="IPR028427">
    <property type="entry name" value="Met_Sox_Rdtase_MsrB"/>
</dbReference>
<sequence length="180" mass="20091">MKRRELLRGLVIVTVLAASGGIILRRARAAVKKLKVFSLATGGYVMTEKVSKSEAEWRRQLSPEAYHVTREKGTEAAFSGTYLNHHETGIYRCVCCDLELFDSASKYDSGTGWPSFSRPIAKENIALVRDTSFFMIRNEIVCARCDAHLGHVFDDGPEPTGKRYCINSLALTFVPEKRTG</sequence>
<dbReference type="PANTHER" id="PTHR10173">
    <property type="entry name" value="METHIONINE SULFOXIDE REDUCTASE"/>
    <property type="match status" value="1"/>
</dbReference>
<dbReference type="PROSITE" id="PS51790">
    <property type="entry name" value="MSRB"/>
    <property type="match status" value="1"/>
</dbReference>
<feature type="binding site" evidence="6">
    <location>
        <position position="145"/>
    </location>
    <ligand>
        <name>Zn(2+)</name>
        <dbReference type="ChEBI" id="CHEBI:29105"/>
    </ligand>
</feature>
<evidence type="ECO:0000256" key="4">
    <source>
        <dbReference type="ARBA" id="ARBA00023002"/>
    </source>
</evidence>
<reference evidence="8 9" key="1">
    <citation type="submission" date="2019-07" db="EMBL/GenBank/DDBJ databases">
        <title>Genomic Encyclopedia of Type Strains, Phase IV (KMG-IV): sequencing the most valuable type-strain genomes for metagenomic binning, comparative biology and taxonomic classification.</title>
        <authorList>
            <person name="Goeker M."/>
        </authorList>
    </citation>
    <scope>NUCLEOTIDE SEQUENCE [LARGE SCALE GENOMIC DNA]</scope>
    <source>
        <strain evidence="8 9">SS015</strain>
    </source>
</reference>
<feature type="binding site" evidence="6">
    <location>
        <position position="93"/>
    </location>
    <ligand>
        <name>Zn(2+)</name>
        <dbReference type="ChEBI" id="CHEBI:29105"/>
    </ligand>
</feature>
<dbReference type="GO" id="GO:0030091">
    <property type="term" value="P:protein repair"/>
    <property type="evidence" value="ECO:0007669"/>
    <property type="project" value="InterPro"/>
</dbReference>
<dbReference type="GO" id="GO:0005737">
    <property type="term" value="C:cytoplasm"/>
    <property type="evidence" value="ECO:0007669"/>
    <property type="project" value="TreeGrafter"/>
</dbReference>
<evidence type="ECO:0000313" key="8">
    <source>
        <dbReference type="EMBL" id="TYO99884.1"/>
    </source>
</evidence>
<evidence type="ECO:0000256" key="5">
    <source>
        <dbReference type="ARBA" id="ARBA00048488"/>
    </source>
</evidence>
<keyword evidence="2 6" id="KW-0479">Metal-binding</keyword>
<keyword evidence="4 6" id="KW-0560">Oxidoreductase</keyword>
<dbReference type="InterPro" id="IPR011057">
    <property type="entry name" value="Mss4-like_sf"/>
</dbReference>
<evidence type="ECO:0000313" key="9">
    <source>
        <dbReference type="Proteomes" id="UP000324159"/>
    </source>
</evidence>
<dbReference type="RefSeq" id="WP_222862818.1">
    <property type="nucleotide sequence ID" value="NZ_VNIB01000001.1"/>
</dbReference>
<dbReference type="Pfam" id="PF01641">
    <property type="entry name" value="SelR"/>
    <property type="match status" value="1"/>
</dbReference>
<dbReference type="GO" id="GO:0008270">
    <property type="term" value="F:zinc ion binding"/>
    <property type="evidence" value="ECO:0007669"/>
    <property type="project" value="UniProtKB-UniRule"/>
</dbReference>
<protein>
    <recommendedName>
        <fullName evidence="6">Peptide methionine sulfoxide reductase MsrB</fullName>
        <ecNumber evidence="6">1.8.4.12</ecNumber>
    </recommendedName>
    <alternativeName>
        <fullName evidence="6">Peptide-methionine (R)-S-oxide reductase</fullName>
    </alternativeName>
</protein>
<dbReference type="Proteomes" id="UP000324159">
    <property type="component" value="Unassembled WGS sequence"/>
</dbReference>
<dbReference type="HAMAP" id="MF_01400">
    <property type="entry name" value="MsrB"/>
    <property type="match status" value="1"/>
</dbReference>
<dbReference type="NCBIfam" id="TIGR00357">
    <property type="entry name" value="peptide-methionine (R)-S-oxide reductase MsrB"/>
    <property type="match status" value="1"/>
</dbReference>
<evidence type="ECO:0000256" key="3">
    <source>
        <dbReference type="ARBA" id="ARBA00022833"/>
    </source>
</evidence>
<dbReference type="Gene3D" id="2.170.150.20">
    <property type="entry name" value="Peptide methionine sulfoxide reductase"/>
    <property type="match status" value="1"/>
</dbReference>
<evidence type="ECO:0000256" key="1">
    <source>
        <dbReference type="ARBA" id="ARBA00007174"/>
    </source>
</evidence>
<accession>A0A5D3WN02</accession>
<feature type="active site" description="Nucleophile" evidence="6">
    <location>
        <position position="165"/>
    </location>
</feature>
<gene>
    <name evidence="6" type="primary">msrB</name>
    <name evidence="8" type="ORF">EDC39_10144</name>
</gene>
<dbReference type="GO" id="GO:0006979">
    <property type="term" value="P:response to oxidative stress"/>
    <property type="evidence" value="ECO:0007669"/>
    <property type="project" value="InterPro"/>
</dbReference>
<dbReference type="SUPFAM" id="SSF51316">
    <property type="entry name" value="Mss4-like"/>
    <property type="match status" value="1"/>
</dbReference>
<dbReference type="EMBL" id="VNIB01000001">
    <property type="protein sequence ID" value="TYO99884.1"/>
    <property type="molecule type" value="Genomic_DNA"/>
</dbReference>
<comment type="catalytic activity">
    <reaction evidence="5 6">
        <text>L-methionyl-[protein] + [thioredoxin]-disulfide + H2O = L-methionyl-(R)-S-oxide-[protein] + [thioredoxin]-dithiol</text>
        <dbReference type="Rhea" id="RHEA:24164"/>
        <dbReference type="Rhea" id="RHEA-COMP:10698"/>
        <dbReference type="Rhea" id="RHEA-COMP:10700"/>
        <dbReference type="Rhea" id="RHEA-COMP:12313"/>
        <dbReference type="Rhea" id="RHEA-COMP:12314"/>
        <dbReference type="ChEBI" id="CHEBI:15377"/>
        <dbReference type="ChEBI" id="CHEBI:16044"/>
        <dbReference type="ChEBI" id="CHEBI:29950"/>
        <dbReference type="ChEBI" id="CHEBI:45764"/>
        <dbReference type="ChEBI" id="CHEBI:50058"/>
        <dbReference type="EC" id="1.8.4.12"/>
    </reaction>
</comment>
<evidence type="ECO:0000256" key="6">
    <source>
        <dbReference type="HAMAP-Rule" id="MF_01400"/>
    </source>
</evidence>
<dbReference type="PANTHER" id="PTHR10173:SF52">
    <property type="entry name" value="METHIONINE-R-SULFOXIDE REDUCTASE B1"/>
    <property type="match status" value="1"/>
</dbReference>
<proteinExistence type="inferred from homology"/>
<organism evidence="8 9">
    <name type="scientific">Geothermobacter ehrlichii</name>
    <dbReference type="NCBI Taxonomy" id="213224"/>
    <lineage>
        <taxon>Bacteria</taxon>
        <taxon>Pseudomonadati</taxon>
        <taxon>Thermodesulfobacteriota</taxon>
        <taxon>Desulfuromonadia</taxon>
        <taxon>Desulfuromonadales</taxon>
        <taxon>Geothermobacteraceae</taxon>
        <taxon>Geothermobacter</taxon>
    </lineage>
</organism>
<comment type="cofactor">
    <cofactor evidence="6">
        <name>Zn(2+)</name>
        <dbReference type="ChEBI" id="CHEBI:29105"/>
    </cofactor>
    <text evidence="6">Binds 1 zinc ion per subunit. The zinc ion is important for the structural integrity of the protein.</text>
</comment>
<dbReference type="AlphaFoldDB" id="A0A5D3WN02"/>
<dbReference type="FunFam" id="2.170.150.20:FF:000001">
    <property type="entry name" value="Peptide methionine sulfoxide reductase MsrB"/>
    <property type="match status" value="1"/>
</dbReference>
<keyword evidence="3 6" id="KW-0862">Zinc</keyword>
<feature type="binding site" evidence="6">
    <location>
        <position position="96"/>
    </location>
    <ligand>
        <name>Zn(2+)</name>
        <dbReference type="ChEBI" id="CHEBI:29105"/>
    </ligand>
</feature>
<comment type="similarity">
    <text evidence="1 6">Belongs to the MsrB Met sulfoxide reductase family.</text>
</comment>
<evidence type="ECO:0000256" key="2">
    <source>
        <dbReference type="ARBA" id="ARBA00022723"/>
    </source>
</evidence>